<dbReference type="AlphaFoldDB" id="A0A0M6YF36"/>
<dbReference type="RefSeq" id="WP_055082373.1">
    <property type="nucleotide sequence ID" value="NZ_CXSU01000005.1"/>
</dbReference>
<keyword evidence="1" id="KW-0449">Lipoprotein</keyword>
<dbReference type="Proteomes" id="UP000049222">
    <property type="component" value="Unassembled WGS sequence"/>
</dbReference>
<sequence>MRRALALFAGCAVVGPDFVPPLIEAEGSSLLATQIPRALPDEWWRALKDPALDKVIEAAEVGNLDLAIARTRIDATRAALQERGLES</sequence>
<evidence type="ECO:0000313" key="2">
    <source>
        <dbReference type="Proteomes" id="UP000049222"/>
    </source>
</evidence>
<protein>
    <submittedName>
        <fullName evidence="1">Efflux transporter, outer membrane factor (OMF) lipoprotein, NodT family</fullName>
    </submittedName>
</protein>
<accession>A0A0M6YF36</accession>
<proteinExistence type="predicted"/>
<dbReference type="SUPFAM" id="SSF56954">
    <property type="entry name" value="Outer membrane efflux proteins (OEP)"/>
    <property type="match status" value="1"/>
</dbReference>
<dbReference type="Gene3D" id="1.20.1600.10">
    <property type="entry name" value="Outer membrane efflux proteins (OEP)"/>
    <property type="match status" value="1"/>
</dbReference>
<dbReference type="EMBL" id="CXSU01000005">
    <property type="protein sequence ID" value="CTQ48570.1"/>
    <property type="molecule type" value="Genomic_DNA"/>
</dbReference>
<gene>
    <name evidence="1" type="ORF">JDO7802_00572</name>
</gene>
<evidence type="ECO:0000313" key="1">
    <source>
        <dbReference type="EMBL" id="CTQ48570.1"/>
    </source>
</evidence>
<reference evidence="1 2" key="1">
    <citation type="submission" date="2015-07" db="EMBL/GenBank/DDBJ databases">
        <authorList>
            <person name="Noorani M."/>
        </authorList>
    </citation>
    <scope>NUCLEOTIDE SEQUENCE [LARGE SCALE GENOMIC DNA]</scope>
    <source>
        <strain evidence="1 2">CECT 7802</strain>
    </source>
</reference>
<organism evidence="1 2">
    <name type="scientific">Jannaschia donghaensis</name>
    <dbReference type="NCBI Taxonomy" id="420998"/>
    <lineage>
        <taxon>Bacteria</taxon>
        <taxon>Pseudomonadati</taxon>
        <taxon>Pseudomonadota</taxon>
        <taxon>Alphaproteobacteria</taxon>
        <taxon>Rhodobacterales</taxon>
        <taxon>Roseobacteraceae</taxon>
        <taxon>Jannaschia</taxon>
    </lineage>
</organism>
<name>A0A0M6YF36_9RHOB</name>
<keyword evidence="2" id="KW-1185">Reference proteome</keyword>
<dbReference type="STRING" id="420998.JDO7802_00572"/>
<dbReference type="OrthoDB" id="7181739at2"/>